<dbReference type="Pfam" id="PF22667">
    <property type="entry name" value="Lon_lid"/>
    <property type="match status" value="1"/>
</dbReference>
<feature type="domain" description="Lon N-terminal" evidence="14">
    <location>
        <begin position="44"/>
        <end position="240"/>
    </location>
</feature>
<feature type="active site" evidence="9 11">
    <location>
        <position position="714"/>
    </location>
</feature>
<name>A0ABV2TXZ7_9FLAO</name>
<dbReference type="InterPro" id="IPR027065">
    <property type="entry name" value="Lon_Prtase"/>
</dbReference>
<dbReference type="EMBL" id="JBEWYP010000007">
    <property type="protein sequence ID" value="MET7030161.1"/>
    <property type="molecule type" value="Genomic_DNA"/>
</dbReference>
<dbReference type="PROSITE" id="PS51787">
    <property type="entry name" value="LON_N"/>
    <property type="match status" value="1"/>
</dbReference>
<dbReference type="Pfam" id="PF00004">
    <property type="entry name" value="AAA"/>
    <property type="match status" value="1"/>
</dbReference>
<dbReference type="InterPro" id="IPR003959">
    <property type="entry name" value="ATPase_AAA_core"/>
</dbReference>
<keyword evidence="7 9" id="KW-0067">ATP-binding</keyword>
<dbReference type="Gene3D" id="3.40.50.300">
    <property type="entry name" value="P-loop containing nucleotide triphosphate hydrolases"/>
    <property type="match status" value="1"/>
</dbReference>
<gene>
    <name evidence="9 15" type="primary">lon</name>
    <name evidence="15" type="ORF">ABXZ32_12180</name>
</gene>
<dbReference type="InterPro" id="IPR020568">
    <property type="entry name" value="Ribosomal_Su5_D2-typ_SF"/>
</dbReference>
<dbReference type="SUPFAM" id="SSF52540">
    <property type="entry name" value="P-loop containing nucleoside triphosphate hydrolases"/>
    <property type="match status" value="1"/>
</dbReference>
<dbReference type="RefSeq" id="WP_354618954.1">
    <property type="nucleotide sequence ID" value="NZ_JBEWYP010000007.1"/>
</dbReference>
<evidence type="ECO:0000259" key="14">
    <source>
        <dbReference type="PROSITE" id="PS51787"/>
    </source>
</evidence>
<dbReference type="Pfam" id="PF02190">
    <property type="entry name" value="LON_substr_bdg"/>
    <property type="match status" value="1"/>
</dbReference>
<organism evidence="15 16">
    <name type="scientific">Sediminicola luteus</name>
    <dbReference type="NCBI Taxonomy" id="319238"/>
    <lineage>
        <taxon>Bacteria</taxon>
        <taxon>Pseudomonadati</taxon>
        <taxon>Bacteroidota</taxon>
        <taxon>Flavobacteriia</taxon>
        <taxon>Flavobacteriales</taxon>
        <taxon>Flavobacteriaceae</taxon>
        <taxon>Sediminicola</taxon>
    </lineage>
</organism>
<dbReference type="PIRSF" id="PIRSF001174">
    <property type="entry name" value="Lon_proteas"/>
    <property type="match status" value="1"/>
</dbReference>
<keyword evidence="5 9" id="KW-0378">Hydrolase</keyword>
<dbReference type="HAMAP" id="MF_01973">
    <property type="entry name" value="lon_bact"/>
    <property type="match status" value="1"/>
</dbReference>
<dbReference type="Gene3D" id="1.20.58.1480">
    <property type="match status" value="1"/>
</dbReference>
<dbReference type="InterPro" id="IPR003111">
    <property type="entry name" value="Lon_prtase_N"/>
</dbReference>
<dbReference type="InterPro" id="IPR014721">
    <property type="entry name" value="Ribsml_uS5_D2-typ_fold_subgr"/>
</dbReference>
<dbReference type="InterPro" id="IPR004815">
    <property type="entry name" value="Lon_bac/euk-typ"/>
</dbReference>
<dbReference type="Gene3D" id="2.30.130.40">
    <property type="entry name" value="LON domain-like"/>
    <property type="match status" value="1"/>
</dbReference>
<keyword evidence="2 9" id="KW-0963">Cytoplasm</keyword>
<evidence type="ECO:0000256" key="10">
    <source>
        <dbReference type="PIRNR" id="PIRNR001174"/>
    </source>
</evidence>
<dbReference type="InterPro" id="IPR027543">
    <property type="entry name" value="Lon_bac"/>
</dbReference>
<keyword evidence="4 9" id="KW-0547">Nucleotide-binding</keyword>
<comment type="catalytic activity">
    <reaction evidence="9 10 11">
        <text>Hydrolysis of proteins in presence of ATP.</text>
        <dbReference type="EC" id="3.4.21.53"/>
    </reaction>
</comment>
<dbReference type="NCBIfam" id="TIGR00763">
    <property type="entry name" value="lon"/>
    <property type="match status" value="1"/>
</dbReference>
<accession>A0ABV2TXZ7</accession>
<dbReference type="GO" id="GO:0004252">
    <property type="term" value="F:serine-type endopeptidase activity"/>
    <property type="evidence" value="ECO:0007669"/>
    <property type="project" value="UniProtKB-EC"/>
</dbReference>
<dbReference type="SMART" id="SM00382">
    <property type="entry name" value="AAA"/>
    <property type="match status" value="1"/>
</dbReference>
<evidence type="ECO:0000256" key="3">
    <source>
        <dbReference type="ARBA" id="ARBA00022670"/>
    </source>
</evidence>
<evidence type="ECO:0000256" key="8">
    <source>
        <dbReference type="ARBA" id="ARBA00023016"/>
    </source>
</evidence>
<dbReference type="InterPro" id="IPR027417">
    <property type="entry name" value="P-loop_NTPase"/>
</dbReference>
<dbReference type="SMART" id="SM00464">
    <property type="entry name" value="LON"/>
    <property type="match status" value="1"/>
</dbReference>
<evidence type="ECO:0000256" key="6">
    <source>
        <dbReference type="ARBA" id="ARBA00022825"/>
    </source>
</evidence>
<keyword evidence="16" id="KW-1185">Reference proteome</keyword>
<comment type="subunit">
    <text evidence="9 10">Homohexamer. Organized in a ring with a central cavity.</text>
</comment>
<feature type="binding site" evidence="9">
    <location>
        <begin position="391"/>
        <end position="398"/>
    </location>
    <ligand>
        <name>ATP</name>
        <dbReference type="ChEBI" id="CHEBI:30616"/>
    </ligand>
</feature>
<dbReference type="Proteomes" id="UP001549773">
    <property type="component" value="Unassembled WGS sequence"/>
</dbReference>
<dbReference type="InterPro" id="IPR054594">
    <property type="entry name" value="Lon_lid"/>
</dbReference>
<dbReference type="InterPro" id="IPR008269">
    <property type="entry name" value="Lon_proteolytic"/>
</dbReference>
<comment type="function">
    <text evidence="9">ATP-dependent serine protease that mediates the selective degradation of mutant and abnormal proteins as well as certain short-lived regulatory proteins. Required for cellular homeostasis and for survival from DNA damage and developmental changes induced by stress. Degrades polypeptides processively to yield small peptide fragments that are 5 to 10 amino acids long. Binds to DNA in a double-stranded, site-specific manner.</text>
</comment>
<feature type="active site" evidence="9 11">
    <location>
        <position position="757"/>
    </location>
</feature>
<dbReference type="PANTHER" id="PTHR10046">
    <property type="entry name" value="ATP DEPENDENT LON PROTEASE FAMILY MEMBER"/>
    <property type="match status" value="1"/>
</dbReference>
<keyword evidence="3 9" id="KW-0645">Protease</keyword>
<keyword evidence="8 9" id="KW-0346">Stress response</keyword>
<evidence type="ECO:0000259" key="13">
    <source>
        <dbReference type="PROSITE" id="PS51786"/>
    </source>
</evidence>
<dbReference type="InterPro" id="IPR003593">
    <property type="entry name" value="AAA+_ATPase"/>
</dbReference>
<reference evidence="15 16" key="1">
    <citation type="submission" date="2024-07" db="EMBL/GenBank/DDBJ databases">
        <title>The genome sequence of type strain Sediminicola luteus GDMCC 1.2596T.</title>
        <authorList>
            <person name="Liu Y."/>
        </authorList>
    </citation>
    <scope>NUCLEOTIDE SEQUENCE [LARGE SCALE GENOMIC DNA]</scope>
    <source>
        <strain evidence="15 16">GDMCC 1.2596</strain>
    </source>
</reference>
<dbReference type="CDD" id="cd19500">
    <property type="entry name" value="RecA-like_Lon"/>
    <property type="match status" value="1"/>
</dbReference>
<dbReference type="PROSITE" id="PS01046">
    <property type="entry name" value="LON_SER"/>
    <property type="match status" value="1"/>
</dbReference>
<dbReference type="InterPro" id="IPR008268">
    <property type="entry name" value="Peptidase_S16_AS"/>
</dbReference>
<dbReference type="SUPFAM" id="SSF54211">
    <property type="entry name" value="Ribosomal protein S5 domain 2-like"/>
    <property type="match status" value="1"/>
</dbReference>
<dbReference type="InterPro" id="IPR015947">
    <property type="entry name" value="PUA-like_sf"/>
</dbReference>
<evidence type="ECO:0000256" key="7">
    <source>
        <dbReference type="ARBA" id="ARBA00022840"/>
    </source>
</evidence>
<evidence type="ECO:0000256" key="2">
    <source>
        <dbReference type="ARBA" id="ARBA00022490"/>
    </source>
</evidence>
<dbReference type="InterPro" id="IPR046336">
    <property type="entry name" value="Lon_prtase_N_sf"/>
</dbReference>
<proteinExistence type="evidence at transcript level"/>
<feature type="domain" description="Lon proteolytic" evidence="13">
    <location>
        <begin position="627"/>
        <end position="808"/>
    </location>
</feature>
<evidence type="ECO:0000256" key="11">
    <source>
        <dbReference type="PROSITE-ProRule" id="PRU01122"/>
    </source>
</evidence>
<dbReference type="Gene3D" id="3.30.230.10">
    <property type="match status" value="1"/>
</dbReference>
<dbReference type="PROSITE" id="PS51786">
    <property type="entry name" value="LON_PROTEOLYTIC"/>
    <property type="match status" value="1"/>
</dbReference>
<comment type="similarity">
    <text evidence="9 10 11 12">Belongs to the peptidase S16 family.</text>
</comment>
<evidence type="ECO:0000256" key="9">
    <source>
        <dbReference type="HAMAP-Rule" id="MF_01973"/>
    </source>
</evidence>
<evidence type="ECO:0000313" key="16">
    <source>
        <dbReference type="Proteomes" id="UP001549773"/>
    </source>
</evidence>
<keyword evidence="6 9" id="KW-0720">Serine protease</keyword>
<comment type="caution">
    <text evidence="15">The sequence shown here is derived from an EMBL/GenBank/DDBJ whole genome shotgun (WGS) entry which is preliminary data.</text>
</comment>
<dbReference type="SUPFAM" id="SSF88697">
    <property type="entry name" value="PUA domain-like"/>
    <property type="match status" value="1"/>
</dbReference>
<sequence length="817" mass="91808">MSKSKFLNIDSMSLQGIDEDSELIPLMTPEDEEEINNEALPETLPILPLRNTVLFPGVVIPITAGRDKSINLIKDANNGSKVIGVVSQKDEETENPGINDINTLGTVARILRVLQMPDGNTTVIIQGKKRFEIAEVLTEKPYMTATVRETKEERPPVEDSQEFLAIIESIKELALKIIKDNPNIPSEASFAIKNIQSNSFLINFVSSNLNLGVKEKQDLLEIPNLQDRALATLKYMNVELQKLELKNDIQSKVRSDLDQQQKEYFLHQQMKTIQEELGGISYEEEVDEMAQKAKEKKWGKKVSEHFTKELAKMQRMNPQVAEYSIQRNYLELFLELPWNEFSKDKFDLKRAQKILDRDHYGLEDVKRRIIEYLAVLKLRNDMKSPILCLYGPPGVGKTSLGKSIAKAIGREYVRMSLGGLRDEAEIRGHRKTYIGAMPGRIIQSLKKAGKSNPVFILDEIDKLSNSHQGDPSSAMLEVLDPEQNNDFHDNFLEMGYDLSKVMFIATANNLSSIQPALLDRMEIINVTGYTIEEKVEIAKRHLLPKQLKEHGLTDKHLKIAKPQLEKIVEGYTRESGVRALEKQVAKMVRHAAKSIAMEEEYNLKMTNEDIEKVLGPARMERDKYESNDVAGVVTGLAWTSVGGDILFIESILSKGKGTLNITGNLGKVMKESATIAMEYIKSNADSFGIDSEVFDKYNVHIHVPEGATPKDGPSAGVTMLTSLVSLFTQKKVKKSLAMTGEITLRGKVLPVGGIKEKILAAKRAKIKEIILCEDNRKDILEIKAEYLKGLEFHYVTDMSEVIDLAITDDKVKNAKSL</sequence>
<evidence type="ECO:0000256" key="4">
    <source>
        <dbReference type="ARBA" id="ARBA00022741"/>
    </source>
</evidence>
<dbReference type="EC" id="3.4.21.53" evidence="9 10"/>
<evidence type="ECO:0000313" key="15">
    <source>
        <dbReference type="EMBL" id="MET7030161.1"/>
    </source>
</evidence>
<dbReference type="Gene3D" id="1.10.8.60">
    <property type="match status" value="1"/>
</dbReference>
<evidence type="ECO:0000256" key="12">
    <source>
        <dbReference type="RuleBase" id="RU000591"/>
    </source>
</evidence>
<evidence type="ECO:0000256" key="1">
    <source>
        <dbReference type="ARBA" id="ARBA00004496"/>
    </source>
</evidence>
<dbReference type="Pfam" id="PF05362">
    <property type="entry name" value="Lon_C"/>
    <property type="match status" value="1"/>
</dbReference>
<dbReference type="Gene3D" id="1.20.5.5270">
    <property type="match status" value="1"/>
</dbReference>
<protein>
    <recommendedName>
        <fullName evidence="9 10">Lon protease</fullName>
        <ecNumber evidence="9 10">3.4.21.53</ecNumber>
    </recommendedName>
    <alternativeName>
        <fullName evidence="9">ATP-dependent protease La</fullName>
    </alternativeName>
</protein>
<dbReference type="PRINTS" id="PR00830">
    <property type="entry name" value="ENDOLAPTASE"/>
</dbReference>
<evidence type="ECO:0000256" key="5">
    <source>
        <dbReference type="ARBA" id="ARBA00022801"/>
    </source>
</evidence>
<comment type="induction">
    <text evidence="9">By heat shock.</text>
</comment>
<comment type="subcellular location">
    <subcellularLocation>
        <location evidence="1 9 10">Cytoplasm</location>
    </subcellularLocation>
</comment>